<reference evidence="1 2" key="1">
    <citation type="submission" date="2016-06" db="EMBL/GenBank/DDBJ databases">
        <title>Complete genome sequences of Bordetella bronchialis and Bordetella flabilis.</title>
        <authorList>
            <person name="LiPuma J.J."/>
            <person name="Spilker T."/>
        </authorList>
    </citation>
    <scope>NUCLEOTIDE SEQUENCE [LARGE SCALE GENOMIC DNA]</scope>
    <source>
        <strain evidence="1 2">AU17976</strain>
    </source>
</reference>
<evidence type="ECO:0000313" key="1">
    <source>
        <dbReference type="EMBL" id="ANN73971.1"/>
    </source>
</evidence>
<dbReference type="InterPro" id="IPR029069">
    <property type="entry name" value="HotDog_dom_sf"/>
</dbReference>
<name>A0A193G3E0_9BORD</name>
<accession>A0A193G3E0</accession>
<sequence length="89" mass="9387">MRLGVRVVLELTLGQRFQSTFRRTVTGTSIVGPVIAGDTIGADLGVVGICRTAKHNRAGVTSAVSVKNQHSVEVMRYIAVRLLAGKPAG</sequence>
<dbReference type="EMBL" id="CP016171">
    <property type="protein sequence ID" value="ANN73971.1"/>
    <property type="molecule type" value="Genomic_DNA"/>
</dbReference>
<proteinExistence type="predicted"/>
<dbReference type="AlphaFoldDB" id="A0A193G3E0"/>
<organism evidence="1 2">
    <name type="scientific">Bordetella bronchialis</name>
    <dbReference type="NCBI Taxonomy" id="463025"/>
    <lineage>
        <taxon>Bacteria</taxon>
        <taxon>Pseudomonadati</taxon>
        <taxon>Pseudomonadota</taxon>
        <taxon>Betaproteobacteria</taxon>
        <taxon>Burkholderiales</taxon>
        <taxon>Alcaligenaceae</taxon>
        <taxon>Bordetella</taxon>
    </lineage>
</organism>
<dbReference type="Proteomes" id="UP000092213">
    <property type="component" value="Chromosome"/>
</dbReference>
<gene>
    <name evidence="1" type="ORF">BAU08_23800</name>
</gene>
<protein>
    <submittedName>
        <fullName evidence="1">Uncharacterized protein</fullName>
    </submittedName>
</protein>
<dbReference type="STRING" id="463025.BAU08_23800"/>
<dbReference type="SUPFAM" id="SSF54637">
    <property type="entry name" value="Thioesterase/thiol ester dehydrase-isomerase"/>
    <property type="match status" value="1"/>
</dbReference>
<evidence type="ECO:0000313" key="2">
    <source>
        <dbReference type="Proteomes" id="UP000092213"/>
    </source>
</evidence>